<comment type="similarity">
    <text evidence="1">Belongs to the protein kinase superfamily. NEK Ser/Thr protein kinase family. NIMA subfamily.</text>
</comment>
<dbReference type="PROSITE" id="PS50011">
    <property type="entry name" value="PROTEIN_KINASE_DOM"/>
    <property type="match status" value="1"/>
</dbReference>
<feature type="domain" description="Protein kinase" evidence="12">
    <location>
        <begin position="148"/>
        <end position="410"/>
    </location>
</feature>
<comment type="catalytic activity">
    <reaction evidence="8">
        <text>L-threonyl-[protein] + ATP = O-phospho-L-threonyl-[protein] + ADP + H(+)</text>
        <dbReference type="Rhea" id="RHEA:46608"/>
        <dbReference type="Rhea" id="RHEA-COMP:11060"/>
        <dbReference type="Rhea" id="RHEA-COMP:11605"/>
        <dbReference type="ChEBI" id="CHEBI:15378"/>
        <dbReference type="ChEBI" id="CHEBI:30013"/>
        <dbReference type="ChEBI" id="CHEBI:30616"/>
        <dbReference type="ChEBI" id="CHEBI:61977"/>
        <dbReference type="ChEBI" id="CHEBI:456216"/>
        <dbReference type="EC" id="2.7.11.1"/>
    </reaction>
</comment>
<keyword evidence="14" id="KW-1185">Reference proteome</keyword>
<evidence type="ECO:0000256" key="9">
    <source>
        <dbReference type="ARBA" id="ARBA00048679"/>
    </source>
</evidence>
<feature type="compositionally biased region" description="Basic and acidic residues" evidence="11">
    <location>
        <begin position="571"/>
        <end position="583"/>
    </location>
</feature>
<gene>
    <name evidence="13" type="ORF">MAR_001248</name>
</gene>
<reference evidence="13" key="1">
    <citation type="submission" date="2022-11" db="EMBL/GenBank/DDBJ databases">
        <title>Centuries of genome instability and evolution in soft-shell clam transmissible cancer (bioRxiv).</title>
        <authorList>
            <person name="Hart S.F.M."/>
            <person name="Yonemitsu M.A."/>
            <person name="Giersch R.M."/>
            <person name="Beal B.F."/>
            <person name="Arriagada G."/>
            <person name="Davis B.W."/>
            <person name="Ostrander E.A."/>
            <person name="Goff S.P."/>
            <person name="Metzger M.J."/>
        </authorList>
    </citation>
    <scope>NUCLEOTIDE SEQUENCE</scope>
    <source>
        <strain evidence="13">MELC-2E11</strain>
        <tissue evidence="13">Siphon/mantle</tissue>
    </source>
</reference>
<sequence length="592" mass="68093">MVSRVTGLANIREISLGDFMTPGRLAMVTLETSSVFLIQIRNIISSGEVFQREVIHKHLRMVSLRTTFRQVLLSHFVPIMNLNWLGQAFIGTVCTEQDGVHHTLQDTVAECLQEFFPLITTVAEGPAQQKEKGFQGLARSNGTTLDDFEVISTIGTGSYGTCKKIKRKKDGKVLVWKELDYGAMSETEKQMLVSEVNLLRELKSPYIVKYYDRIIDRARTTIYIIMEYCKGGDLATIISRNKKDSVYLDEDFIWKILIQLTQALQECHQRKNGRAVLHRDMKPANVFLDMDKNVKLGDFGLARVLHHETSFANTYVGTPYYMSPELVNNMSYNEKSDIWSMGCVLYELCALHPPFVASSQTELNRKIRLGDFDRIPKRYSEDLNTIISKMLHIEVTKRPSIEELLADPIVVGRRAKMDRAVSTQLKGSGDCKVWANELRALEHDLEDKKRELENKERGASVREKLAEEKYSRAEALLLEYERKMRLDTDKLLRGDSAASDLSGEGISSCLTKKKEGDTPKKKVSFDMYGKENQRLRDRYHDPLSKYSEYDSSYIQDLLKRHELKDRLYQHRGKDVRRSDDRGSRSRNLLLFR</sequence>
<dbReference type="InterPro" id="IPR051131">
    <property type="entry name" value="NEK_Ser/Thr_kinase_NIMA"/>
</dbReference>
<evidence type="ECO:0000256" key="3">
    <source>
        <dbReference type="ARBA" id="ARBA00022527"/>
    </source>
</evidence>
<evidence type="ECO:0000259" key="12">
    <source>
        <dbReference type="PROSITE" id="PS50011"/>
    </source>
</evidence>
<dbReference type="PANTHER" id="PTHR44899">
    <property type="entry name" value="CAMK FAMILY PROTEIN KINASE"/>
    <property type="match status" value="1"/>
</dbReference>
<comment type="catalytic activity">
    <reaction evidence="9">
        <text>L-seryl-[protein] + ATP = O-phospho-L-seryl-[protein] + ADP + H(+)</text>
        <dbReference type="Rhea" id="RHEA:17989"/>
        <dbReference type="Rhea" id="RHEA-COMP:9863"/>
        <dbReference type="Rhea" id="RHEA-COMP:11604"/>
        <dbReference type="ChEBI" id="CHEBI:15378"/>
        <dbReference type="ChEBI" id="CHEBI:29999"/>
        <dbReference type="ChEBI" id="CHEBI:30616"/>
        <dbReference type="ChEBI" id="CHEBI:83421"/>
        <dbReference type="ChEBI" id="CHEBI:456216"/>
        <dbReference type="EC" id="2.7.11.1"/>
    </reaction>
</comment>
<keyword evidence="5" id="KW-0547">Nucleotide-binding</keyword>
<feature type="compositionally biased region" description="Basic and acidic residues" evidence="11">
    <location>
        <begin position="512"/>
        <end position="529"/>
    </location>
</feature>
<dbReference type="SMART" id="SM00220">
    <property type="entry name" value="S_TKc"/>
    <property type="match status" value="1"/>
</dbReference>
<dbReference type="InterPro" id="IPR008271">
    <property type="entry name" value="Ser/Thr_kinase_AS"/>
</dbReference>
<evidence type="ECO:0000256" key="1">
    <source>
        <dbReference type="ARBA" id="ARBA00010886"/>
    </source>
</evidence>
<dbReference type="Pfam" id="PF00069">
    <property type="entry name" value="Pkinase"/>
    <property type="match status" value="1"/>
</dbReference>
<dbReference type="EC" id="2.7.11.1" evidence="2"/>
<dbReference type="InterPro" id="IPR000719">
    <property type="entry name" value="Prot_kinase_dom"/>
</dbReference>
<organism evidence="13 14">
    <name type="scientific">Mya arenaria</name>
    <name type="common">Soft-shell clam</name>
    <dbReference type="NCBI Taxonomy" id="6604"/>
    <lineage>
        <taxon>Eukaryota</taxon>
        <taxon>Metazoa</taxon>
        <taxon>Spiralia</taxon>
        <taxon>Lophotrochozoa</taxon>
        <taxon>Mollusca</taxon>
        <taxon>Bivalvia</taxon>
        <taxon>Autobranchia</taxon>
        <taxon>Heteroconchia</taxon>
        <taxon>Euheterodonta</taxon>
        <taxon>Imparidentia</taxon>
        <taxon>Neoheterodontei</taxon>
        <taxon>Myida</taxon>
        <taxon>Myoidea</taxon>
        <taxon>Myidae</taxon>
        <taxon>Mya</taxon>
    </lineage>
</organism>
<dbReference type="InterPro" id="IPR011009">
    <property type="entry name" value="Kinase-like_dom_sf"/>
</dbReference>
<evidence type="ECO:0000313" key="14">
    <source>
        <dbReference type="Proteomes" id="UP001164746"/>
    </source>
</evidence>
<dbReference type="CDD" id="cd08217">
    <property type="entry name" value="STKc_Nek2"/>
    <property type="match status" value="1"/>
</dbReference>
<evidence type="ECO:0000313" key="13">
    <source>
        <dbReference type="EMBL" id="WAR19410.1"/>
    </source>
</evidence>
<keyword evidence="10" id="KW-0175">Coiled coil</keyword>
<dbReference type="SUPFAM" id="SSF56112">
    <property type="entry name" value="Protein kinase-like (PK-like)"/>
    <property type="match status" value="1"/>
</dbReference>
<evidence type="ECO:0000256" key="8">
    <source>
        <dbReference type="ARBA" id="ARBA00047899"/>
    </source>
</evidence>
<keyword evidence="3" id="KW-0723">Serine/threonine-protein kinase</keyword>
<evidence type="ECO:0000256" key="4">
    <source>
        <dbReference type="ARBA" id="ARBA00022679"/>
    </source>
</evidence>
<feature type="coiled-coil region" evidence="10">
    <location>
        <begin position="431"/>
        <end position="483"/>
    </location>
</feature>
<feature type="region of interest" description="Disordered" evidence="11">
    <location>
        <begin position="497"/>
        <end position="529"/>
    </location>
</feature>
<dbReference type="PROSITE" id="PS00108">
    <property type="entry name" value="PROTEIN_KINASE_ST"/>
    <property type="match status" value="1"/>
</dbReference>
<evidence type="ECO:0000256" key="2">
    <source>
        <dbReference type="ARBA" id="ARBA00012513"/>
    </source>
</evidence>
<dbReference type="EMBL" id="CP111022">
    <property type="protein sequence ID" value="WAR19410.1"/>
    <property type="molecule type" value="Genomic_DNA"/>
</dbReference>
<proteinExistence type="inferred from homology"/>
<dbReference type="Gene3D" id="1.10.510.10">
    <property type="entry name" value="Transferase(Phosphotransferase) domain 1"/>
    <property type="match status" value="1"/>
</dbReference>
<dbReference type="PANTHER" id="PTHR44899:SF10">
    <property type="entry name" value="NIMA-RELATED KINASE 2"/>
    <property type="match status" value="1"/>
</dbReference>
<feature type="region of interest" description="Disordered" evidence="11">
    <location>
        <begin position="571"/>
        <end position="592"/>
    </location>
</feature>
<keyword evidence="6" id="KW-0418">Kinase</keyword>
<evidence type="ECO:0000256" key="10">
    <source>
        <dbReference type="SAM" id="Coils"/>
    </source>
</evidence>
<name>A0ABY7FBC9_MYAAR</name>
<evidence type="ECO:0000256" key="7">
    <source>
        <dbReference type="ARBA" id="ARBA00022840"/>
    </source>
</evidence>
<dbReference type="Proteomes" id="UP001164746">
    <property type="component" value="Chromosome 11"/>
</dbReference>
<accession>A0ABY7FBC9</accession>
<protein>
    <recommendedName>
        <fullName evidence="2">non-specific serine/threonine protein kinase</fullName>
        <ecNumber evidence="2">2.7.11.1</ecNumber>
    </recommendedName>
</protein>
<keyword evidence="4" id="KW-0808">Transferase</keyword>
<evidence type="ECO:0000256" key="11">
    <source>
        <dbReference type="SAM" id="MobiDB-lite"/>
    </source>
</evidence>
<evidence type="ECO:0000256" key="5">
    <source>
        <dbReference type="ARBA" id="ARBA00022741"/>
    </source>
</evidence>
<evidence type="ECO:0000256" key="6">
    <source>
        <dbReference type="ARBA" id="ARBA00022777"/>
    </source>
</evidence>
<keyword evidence="7" id="KW-0067">ATP-binding</keyword>
<dbReference type="Gene3D" id="3.30.200.20">
    <property type="entry name" value="Phosphorylase Kinase, domain 1"/>
    <property type="match status" value="2"/>
</dbReference>